<reference evidence="1 2" key="1">
    <citation type="submission" date="2018-07" db="EMBL/GenBank/DDBJ databases">
        <title>Dyella monticola sp. nov. and Dyella psychrodurans sp. nov. isolated from monsoon evergreen broad-leaved forest soil of Dinghu Mountain, China.</title>
        <authorList>
            <person name="Gao Z."/>
            <person name="Qiu L."/>
        </authorList>
    </citation>
    <scope>NUCLEOTIDE SEQUENCE [LARGE SCALE GENOMIC DNA]</scope>
    <source>
        <strain evidence="1 2">4MSK11</strain>
    </source>
</reference>
<gene>
    <name evidence="1" type="ORF">DWU99_00535</name>
</gene>
<proteinExistence type="predicted"/>
<organism evidence="1 2">
    <name type="scientific">Dyella psychrodurans</name>
    <dbReference type="NCBI Taxonomy" id="1927960"/>
    <lineage>
        <taxon>Bacteria</taxon>
        <taxon>Pseudomonadati</taxon>
        <taxon>Pseudomonadota</taxon>
        <taxon>Gammaproteobacteria</taxon>
        <taxon>Lysobacterales</taxon>
        <taxon>Rhodanobacteraceae</taxon>
        <taxon>Dyella</taxon>
    </lineage>
</organism>
<dbReference type="Proteomes" id="UP000255334">
    <property type="component" value="Unassembled WGS sequence"/>
</dbReference>
<protein>
    <submittedName>
        <fullName evidence="1">YbhB/YbcL family Raf kinase inhibitor-like protein</fullName>
    </submittedName>
</protein>
<dbReference type="InterPro" id="IPR036610">
    <property type="entry name" value="PEBP-like_sf"/>
</dbReference>
<dbReference type="RefSeq" id="WP_115476048.1">
    <property type="nucleotide sequence ID" value="NZ_QRBF01000001.1"/>
</dbReference>
<dbReference type="SUPFAM" id="SSF49777">
    <property type="entry name" value="PEBP-like"/>
    <property type="match status" value="1"/>
</dbReference>
<dbReference type="InterPro" id="IPR005247">
    <property type="entry name" value="YbhB_YbcL/LppC-like"/>
</dbReference>
<dbReference type="AlphaFoldDB" id="A0A370XBZ8"/>
<dbReference type="EMBL" id="QRBF01000001">
    <property type="protein sequence ID" value="RDS85797.1"/>
    <property type="molecule type" value="Genomic_DNA"/>
</dbReference>
<accession>A0A370XBZ8</accession>
<dbReference type="PANTHER" id="PTHR30289">
    <property type="entry name" value="UNCHARACTERIZED PROTEIN YBCL-RELATED"/>
    <property type="match status" value="1"/>
</dbReference>
<dbReference type="PANTHER" id="PTHR30289:SF1">
    <property type="entry name" value="PEBP (PHOSPHATIDYLETHANOLAMINE-BINDING PROTEIN) FAMILY PROTEIN"/>
    <property type="match status" value="1"/>
</dbReference>
<dbReference type="InterPro" id="IPR008914">
    <property type="entry name" value="PEBP"/>
</dbReference>
<sequence>MASKIWSGRFGGGVLVLALVILGAAYAFKAGGQSDMAGSAPVAPLALTSGSFKDGDTMPQKLTCDGLNISPDLQWLSAPSDTKSFAIVMDDPDAPLGFTHWIAYNIPPDTRDVAEGASTHNKRFDHAAEGVNSFGDIGYGGPCPPSGPPHHYVFHVYALDVNPALPPGQARDQLAASVRGHVLAEGRITGLYGR</sequence>
<evidence type="ECO:0000313" key="1">
    <source>
        <dbReference type="EMBL" id="RDS85797.1"/>
    </source>
</evidence>
<dbReference type="OrthoDB" id="9797506at2"/>
<dbReference type="NCBIfam" id="TIGR00481">
    <property type="entry name" value="YbhB/YbcL family Raf kinase inhibitor-like protein"/>
    <property type="match status" value="1"/>
</dbReference>
<name>A0A370XBZ8_9GAMM</name>
<dbReference type="Pfam" id="PF01161">
    <property type="entry name" value="PBP"/>
    <property type="match status" value="1"/>
</dbReference>
<keyword evidence="2" id="KW-1185">Reference proteome</keyword>
<dbReference type="CDD" id="cd00865">
    <property type="entry name" value="PEBP_bact_arch"/>
    <property type="match status" value="1"/>
</dbReference>
<dbReference type="Gene3D" id="3.90.280.10">
    <property type="entry name" value="PEBP-like"/>
    <property type="match status" value="1"/>
</dbReference>
<comment type="caution">
    <text evidence="1">The sequence shown here is derived from an EMBL/GenBank/DDBJ whole genome shotgun (WGS) entry which is preliminary data.</text>
</comment>
<evidence type="ECO:0000313" key="2">
    <source>
        <dbReference type="Proteomes" id="UP000255334"/>
    </source>
</evidence>